<gene>
    <name evidence="2" type="ORF">SAMN05216186_10882</name>
</gene>
<dbReference type="EMBL" id="FNFD01000008">
    <property type="protein sequence ID" value="SDK56424.1"/>
    <property type="molecule type" value="Genomic_DNA"/>
</dbReference>
<keyword evidence="2" id="KW-0503">Monooxygenase</keyword>
<dbReference type="Gene3D" id="3.30.70.100">
    <property type="match status" value="1"/>
</dbReference>
<evidence type="ECO:0000259" key="1">
    <source>
        <dbReference type="PROSITE" id="PS51725"/>
    </source>
</evidence>
<dbReference type="RefSeq" id="WP_084336237.1">
    <property type="nucleotide sequence ID" value="NZ_FNFD01000008.1"/>
</dbReference>
<protein>
    <submittedName>
        <fullName evidence="2">Quinol monooxygenase YgiN</fullName>
    </submittedName>
</protein>
<dbReference type="Proteomes" id="UP000198706">
    <property type="component" value="Unassembled WGS sequence"/>
</dbReference>
<dbReference type="PROSITE" id="PS51725">
    <property type="entry name" value="ABM"/>
    <property type="match status" value="1"/>
</dbReference>
<organism evidence="2 3">
    <name type="scientific">Pseudomonas indica</name>
    <dbReference type="NCBI Taxonomy" id="137658"/>
    <lineage>
        <taxon>Bacteria</taxon>
        <taxon>Pseudomonadati</taxon>
        <taxon>Pseudomonadota</taxon>
        <taxon>Gammaproteobacteria</taxon>
        <taxon>Pseudomonadales</taxon>
        <taxon>Pseudomonadaceae</taxon>
        <taxon>Pseudomonas</taxon>
    </lineage>
</organism>
<dbReference type="GO" id="GO:0004497">
    <property type="term" value="F:monooxygenase activity"/>
    <property type="evidence" value="ECO:0007669"/>
    <property type="project" value="UniProtKB-KW"/>
</dbReference>
<evidence type="ECO:0000313" key="2">
    <source>
        <dbReference type="EMBL" id="SDK56424.1"/>
    </source>
</evidence>
<dbReference type="SUPFAM" id="SSF54909">
    <property type="entry name" value="Dimeric alpha+beta barrel"/>
    <property type="match status" value="1"/>
</dbReference>
<keyword evidence="2" id="KW-0560">Oxidoreductase</keyword>
<dbReference type="InterPro" id="IPR011008">
    <property type="entry name" value="Dimeric_a/b-barrel"/>
</dbReference>
<keyword evidence="3" id="KW-1185">Reference proteome</keyword>
<name>A0A1G9CYE2_9PSED</name>
<accession>A0A1G9CYE2</accession>
<dbReference type="AlphaFoldDB" id="A0A1G9CYE2"/>
<sequence length="109" mass="12226">MSETMPVTSLALVRARTGRADALGNRLRVLLEPARRTPGCLRYELERVPDDPDLWRVRGLWASEEAMTAHLAMPVVQVFADILMDRSVSQVELCSFPCRADDLEWEGAA</sequence>
<feature type="domain" description="ABM" evidence="1">
    <location>
        <begin position="7"/>
        <end position="96"/>
    </location>
</feature>
<dbReference type="Pfam" id="PF03992">
    <property type="entry name" value="ABM"/>
    <property type="match status" value="1"/>
</dbReference>
<dbReference type="STRING" id="137658.SAMN05216186_10882"/>
<proteinExistence type="predicted"/>
<evidence type="ECO:0000313" key="3">
    <source>
        <dbReference type="Proteomes" id="UP000198706"/>
    </source>
</evidence>
<dbReference type="InterPro" id="IPR007138">
    <property type="entry name" value="ABM_dom"/>
</dbReference>
<reference evidence="2 3" key="1">
    <citation type="submission" date="2016-10" db="EMBL/GenBank/DDBJ databases">
        <authorList>
            <person name="de Groot N.N."/>
        </authorList>
    </citation>
    <scope>NUCLEOTIDE SEQUENCE [LARGE SCALE GENOMIC DNA]</scope>
    <source>
        <strain evidence="2 3">JCM 21544</strain>
    </source>
</reference>